<name>A0A8J3MXY5_9CHLR</name>
<keyword evidence="3" id="KW-1185">Reference proteome</keyword>
<reference evidence="2" key="1">
    <citation type="submission" date="2020-10" db="EMBL/GenBank/DDBJ databases">
        <title>Taxonomic study of unclassified bacteria belonging to the class Ktedonobacteria.</title>
        <authorList>
            <person name="Yabe S."/>
            <person name="Wang C.M."/>
            <person name="Zheng Y."/>
            <person name="Sakai Y."/>
            <person name="Cavaletti L."/>
            <person name="Monciardini P."/>
            <person name="Donadio S."/>
        </authorList>
    </citation>
    <scope>NUCLEOTIDE SEQUENCE</scope>
    <source>
        <strain evidence="2">SOSP1-1</strain>
    </source>
</reference>
<dbReference type="Proteomes" id="UP000612362">
    <property type="component" value="Unassembled WGS sequence"/>
</dbReference>
<dbReference type="InterPro" id="IPR027383">
    <property type="entry name" value="Znf_put"/>
</dbReference>
<feature type="domain" description="Putative zinc-finger" evidence="1">
    <location>
        <begin position="10"/>
        <end position="43"/>
    </location>
</feature>
<organism evidence="2 3">
    <name type="scientific">Ktedonospora formicarum</name>
    <dbReference type="NCBI Taxonomy" id="2778364"/>
    <lineage>
        <taxon>Bacteria</taxon>
        <taxon>Bacillati</taxon>
        <taxon>Chloroflexota</taxon>
        <taxon>Ktedonobacteria</taxon>
        <taxon>Ktedonobacterales</taxon>
        <taxon>Ktedonobacteraceae</taxon>
        <taxon>Ktedonospora</taxon>
    </lineage>
</organism>
<dbReference type="EMBL" id="BNJF01000007">
    <property type="protein sequence ID" value="GHO50203.1"/>
    <property type="molecule type" value="Genomic_DNA"/>
</dbReference>
<protein>
    <recommendedName>
        <fullName evidence="1">Putative zinc-finger domain-containing protein</fullName>
    </recommendedName>
</protein>
<comment type="caution">
    <text evidence="2">The sequence shown here is derived from an EMBL/GenBank/DDBJ whole genome shotgun (WGS) entry which is preliminary data.</text>
</comment>
<evidence type="ECO:0000313" key="2">
    <source>
        <dbReference type="EMBL" id="GHO50203.1"/>
    </source>
</evidence>
<evidence type="ECO:0000313" key="3">
    <source>
        <dbReference type="Proteomes" id="UP000612362"/>
    </source>
</evidence>
<dbReference type="AlphaFoldDB" id="A0A8J3MXY5"/>
<dbReference type="Pfam" id="PF13490">
    <property type="entry name" value="zf-HC2"/>
    <property type="match status" value="1"/>
</dbReference>
<dbReference type="NCBIfam" id="TIGR03988">
    <property type="entry name" value="antisig_RsrA"/>
    <property type="match status" value="1"/>
</dbReference>
<proteinExistence type="predicted"/>
<evidence type="ECO:0000259" key="1">
    <source>
        <dbReference type="Pfam" id="PF13490"/>
    </source>
</evidence>
<gene>
    <name evidence="2" type="ORF">KSX_83660</name>
</gene>
<sequence>MGENTDCLSCVEITARLHLYIDRELDSSEIEIVQQHLTTCPGCECRFYLDEKIKRLVHDCCVIERAPRHLREKIMRIAKGEQVEIDPELAMKIHADLEGC</sequence>
<dbReference type="RefSeq" id="WP_220199257.1">
    <property type="nucleotide sequence ID" value="NZ_BNJF01000007.1"/>
</dbReference>
<dbReference type="InterPro" id="IPR024020">
    <property type="entry name" value="Anit_sigma_mycothiol_RsrA"/>
</dbReference>
<accession>A0A8J3MXY5</accession>